<dbReference type="SUPFAM" id="SSF47005">
    <property type="entry name" value="Peripheral subunit-binding domain of 2-oxo acid dehydrogenase complex"/>
    <property type="match status" value="1"/>
</dbReference>
<dbReference type="Gene3D" id="2.40.50.100">
    <property type="match status" value="1"/>
</dbReference>
<proteinExistence type="inferred from homology"/>
<comment type="caution">
    <text evidence="10">The sequence shown here is derived from an EMBL/GenBank/DDBJ whole genome shotgun (WGS) entry which is preliminary data.</text>
</comment>
<name>A0A556C707_BREAU</name>
<dbReference type="InterPro" id="IPR001078">
    <property type="entry name" value="2-oxoacid_DH_actylTfrase"/>
</dbReference>
<dbReference type="PANTHER" id="PTHR43178">
    <property type="entry name" value="DIHYDROLIPOAMIDE ACETYLTRANSFERASE COMPONENT OF PYRUVATE DEHYDROGENASE COMPLEX"/>
    <property type="match status" value="1"/>
</dbReference>
<keyword evidence="3 6" id="KW-0808">Transferase</keyword>
<dbReference type="Pfam" id="PF02817">
    <property type="entry name" value="E3_binding"/>
    <property type="match status" value="1"/>
</dbReference>
<evidence type="ECO:0000313" key="10">
    <source>
        <dbReference type="EMBL" id="TSI13234.1"/>
    </source>
</evidence>
<dbReference type="PANTHER" id="PTHR43178:SF5">
    <property type="entry name" value="LIPOAMIDE ACYLTRANSFERASE COMPONENT OF BRANCHED-CHAIN ALPHA-KETO ACID DEHYDROGENASE COMPLEX, MITOCHONDRIAL"/>
    <property type="match status" value="1"/>
</dbReference>
<dbReference type="AlphaFoldDB" id="A0A556C707"/>
<dbReference type="EC" id="2.3.1.-" evidence="6"/>
<dbReference type="Pfam" id="PF00198">
    <property type="entry name" value="2-oxoacid_dh"/>
    <property type="match status" value="1"/>
</dbReference>
<evidence type="ECO:0000256" key="4">
    <source>
        <dbReference type="ARBA" id="ARBA00022823"/>
    </source>
</evidence>
<reference evidence="10 11" key="1">
    <citation type="submission" date="2019-07" db="EMBL/GenBank/DDBJ databases">
        <title>Draft genome sequence of Brevibacterium aurantiacum XU54 isolated from Xinjiang China.</title>
        <authorList>
            <person name="Xu X."/>
        </authorList>
    </citation>
    <scope>NUCLEOTIDE SEQUENCE [LARGE SCALE GENOMIC DNA]</scope>
    <source>
        <strain evidence="10 11">XU54</strain>
    </source>
</reference>
<dbReference type="SUPFAM" id="SSF51230">
    <property type="entry name" value="Single hybrid motif"/>
    <property type="match status" value="1"/>
</dbReference>
<organism evidence="10 11">
    <name type="scientific">Brevibacterium aurantiacum</name>
    <dbReference type="NCBI Taxonomy" id="273384"/>
    <lineage>
        <taxon>Bacteria</taxon>
        <taxon>Bacillati</taxon>
        <taxon>Actinomycetota</taxon>
        <taxon>Actinomycetes</taxon>
        <taxon>Micrococcales</taxon>
        <taxon>Brevibacteriaceae</taxon>
        <taxon>Brevibacterium</taxon>
    </lineage>
</organism>
<gene>
    <name evidence="10" type="ORF">FO013_17605</name>
</gene>
<evidence type="ECO:0000259" key="8">
    <source>
        <dbReference type="PROSITE" id="PS50968"/>
    </source>
</evidence>
<dbReference type="GO" id="GO:0031405">
    <property type="term" value="F:lipoic acid binding"/>
    <property type="evidence" value="ECO:0007669"/>
    <property type="project" value="TreeGrafter"/>
</dbReference>
<evidence type="ECO:0000256" key="6">
    <source>
        <dbReference type="RuleBase" id="RU003423"/>
    </source>
</evidence>
<dbReference type="GO" id="GO:0005737">
    <property type="term" value="C:cytoplasm"/>
    <property type="evidence" value="ECO:0007669"/>
    <property type="project" value="TreeGrafter"/>
</dbReference>
<dbReference type="InterPro" id="IPR036625">
    <property type="entry name" value="E3-bd_dom_sf"/>
</dbReference>
<comment type="cofactor">
    <cofactor evidence="1 6">
        <name>(R)-lipoate</name>
        <dbReference type="ChEBI" id="CHEBI:83088"/>
    </cofactor>
</comment>
<feature type="compositionally biased region" description="Low complexity" evidence="7">
    <location>
        <begin position="82"/>
        <end position="114"/>
    </location>
</feature>
<feature type="compositionally biased region" description="Low complexity" evidence="7">
    <location>
        <begin position="160"/>
        <end position="193"/>
    </location>
</feature>
<evidence type="ECO:0000256" key="1">
    <source>
        <dbReference type="ARBA" id="ARBA00001938"/>
    </source>
</evidence>
<keyword evidence="11" id="KW-1185">Reference proteome</keyword>
<dbReference type="Gene3D" id="3.30.559.10">
    <property type="entry name" value="Chloramphenicol acetyltransferase-like domain"/>
    <property type="match status" value="1"/>
</dbReference>
<feature type="compositionally biased region" description="Low complexity" evidence="7">
    <location>
        <begin position="137"/>
        <end position="152"/>
    </location>
</feature>
<dbReference type="Gene3D" id="4.10.320.10">
    <property type="entry name" value="E3-binding domain"/>
    <property type="match status" value="1"/>
</dbReference>
<dbReference type="InterPro" id="IPR050743">
    <property type="entry name" value="2-oxoacid_DH_E2_comp"/>
</dbReference>
<dbReference type="InterPro" id="IPR004167">
    <property type="entry name" value="PSBD"/>
</dbReference>
<dbReference type="FunFam" id="3.30.559.10:FF:000007">
    <property type="entry name" value="Dihydrolipoamide acetyltransferase component of pyruvate dehydrogenase complex"/>
    <property type="match status" value="1"/>
</dbReference>
<protein>
    <recommendedName>
        <fullName evidence="6">Dihydrolipoamide acetyltransferase component of pyruvate dehydrogenase complex</fullName>
        <ecNumber evidence="6">2.3.1.-</ecNumber>
    </recommendedName>
</protein>
<dbReference type="OrthoDB" id="9805770at2"/>
<evidence type="ECO:0000313" key="11">
    <source>
        <dbReference type="Proteomes" id="UP000316406"/>
    </source>
</evidence>
<dbReference type="SUPFAM" id="SSF52777">
    <property type="entry name" value="CoA-dependent acyltransferases"/>
    <property type="match status" value="1"/>
</dbReference>
<evidence type="ECO:0000256" key="2">
    <source>
        <dbReference type="ARBA" id="ARBA00007317"/>
    </source>
</evidence>
<comment type="similarity">
    <text evidence="2 6">Belongs to the 2-oxoacid dehydrogenase family.</text>
</comment>
<dbReference type="Proteomes" id="UP000316406">
    <property type="component" value="Unassembled WGS sequence"/>
</dbReference>
<sequence>MSFEFSLPDVGEGLTEADLVSWKVAVGDTVTVNQILVEIETAKSLVELPSPQAGPVEALLVDEGQTIEVGTPIIRFGGGDPAGASASASAGASSPAAGDAQASSESAGEAEGGATLVGYGAKAASSKRRPRKGAGVPAQTSSAAAPEAQSPAAPAPAVPAAPAAPAAAAPAETKAPATASAPAETTAPATASANKPLAKPPVRKLAKDLGIDLAAVVATGSRGEVTRDDVKAAASGTGPAATAATGSSVGAATASAGAVSADELEERIPFKGVAKMMAKAMVESAFTMPHVTEFLDVDVTETMAFVRKLKSTKFLGEDVKVSPLLLVAKAVAWAVARNPRINSCLEGEEIVVKKYVNLGIAAATPRGLIVPNIKGAHAMGLSDLAQGIQDLTALARSGKTPPADQSGGTITITNVGVFGVDAGTPIINPGEAAILAFGQIRKKPWVVGDEIVPRDITTLSVSADHRVVDGEIISKFLADVGRGLEDPTLLLA</sequence>
<dbReference type="CDD" id="cd06849">
    <property type="entry name" value="lipoyl_domain"/>
    <property type="match status" value="1"/>
</dbReference>
<dbReference type="Pfam" id="PF00364">
    <property type="entry name" value="Biotin_lipoyl"/>
    <property type="match status" value="1"/>
</dbReference>
<dbReference type="InterPro" id="IPR023213">
    <property type="entry name" value="CAT-like_dom_sf"/>
</dbReference>
<evidence type="ECO:0000256" key="7">
    <source>
        <dbReference type="SAM" id="MobiDB-lite"/>
    </source>
</evidence>
<dbReference type="RefSeq" id="WP_143923867.1">
    <property type="nucleotide sequence ID" value="NZ_VLTK01000012.1"/>
</dbReference>
<keyword evidence="4 6" id="KW-0450">Lipoyl</keyword>
<keyword evidence="5 6" id="KW-0012">Acyltransferase</keyword>
<dbReference type="PROSITE" id="PS51826">
    <property type="entry name" value="PSBD"/>
    <property type="match status" value="1"/>
</dbReference>
<feature type="domain" description="Peripheral subunit-binding (PSBD)" evidence="9">
    <location>
        <begin position="197"/>
        <end position="234"/>
    </location>
</feature>
<dbReference type="InterPro" id="IPR011053">
    <property type="entry name" value="Single_hybrid_motif"/>
</dbReference>
<evidence type="ECO:0000256" key="3">
    <source>
        <dbReference type="ARBA" id="ARBA00022679"/>
    </source>
</evidence>
<feature type="region of interest" description="Disordered" evidence="7">
    <location>
        <begin position="72"/>
        <end position="199"/>
    </location>
</feature>
<accession>A0A556C707</accession>
<dbReference type="PROSITE" id="PS50968">
    <property type="entry name" value="BIOTINYL_LIPOYL"/>
    <property type="match status" value="1"/>
</dbReference>
<evidence type="ECO:0000256" key="5">
    <source>
        <dbReference type="ARBA" id="ARBA00023315"/>
    </source>
</evidence>
<dbReference type="EMBL" id="VLTK01000012">
    <property type="protein sequence ID" value="TSI13234.1"/>
    <property type="molecule type" value="Genomic_DNA"/>
</dbReference>
<evidence type="ECO:0000259" key="9">
    <source>
        <dbReference type="PROSITE" id="PS51826"/>
    </source>
</evidence>
<feature type="domain" description="Lipoyl-binding" evidence="8">
    <location>
        <begin position="2"/>
        <end position="77"/>
    </location>
</feature>
<dbReference type="InterPro" id="IPR000089">
    <property type="entry name" value="Biotin_lipoyl"/>
</dbReference>
<dbReference type="GO" id="GO:0016407">
    <property type="term" value="F:acetyltransferase activity"/>
    <property type="evidence" value="ECO:0007669"/>
    <property type="project" value="TreeGrafter"/>
</dbReference>